<feature type="transmembrane region" description="Helical" evidence="6">
    <location>
        <begin position="450"/>
        <end position="471"/>
    </location>
</feature>
<evidence type="ECO:0000256" key="6">
    <source>
        <dbReference type="SAM" id="Phobius"/>
    </source>
</evidence>
<feature type="transmembrane region" description="Helical" evidence="6">
    <location>
        <begin position="182"/>
        <end position="202"/>
    </location>
</feature>
<evidence type="ECO:0000313" key="7">
    <source>
        <dbReference type="EMBL" id="KAK8999336.1"/>
    </source>
</evidence>
<dbReference type="Gene3D" id="1.20.1250.20">
    <property type="entry name" value="MFS general substrate transporter like domains"/>
    <property type="match status" value="1"/>
</dbReference>
<dbReference type="InterPro" id="IPR036259">
    <property type="entry name" value="MFS_trans_sf"/>
</dbReference>
<feature type="transmembrane region" description="Helical" evidence="6">
    <location>
        <begin position="331"/>
        <end position="353"/>
    </location>
</feature>
<feature type="transmembrane region" description="Helical" evidence="6">
    <location>
        <begin position="65"/>
        <end position="84"/>
    </location>
</feature>
<name>A0ABR2QF76_9ROSI</name>
<feature type="transmembrane region" description="Helical" evidence="6">
    <location>
        <begin position="365"/>
        <end position="385"/>
    </location>
</feature>
<keyword evidence="4 6" id="KW-1133">Transmembrane helix</keyword>
<evidence type="ECO:0000256" key="2">
    <source>
        <dbReference type="ARBA" id="ARBA00005982"/>
    </source>
</evidence>
<keyword evidence="3 6" id="KW-0812">Transmembrane</keyword>
<proteinExistence type="inferred from homology"/>
<feature type="transmembrane region" description="Helical" evidence="6">
    <location>
        <begin position="136"/>
        <end position="162"/>
    </location>
</feature>
<evidence type="ECO:0000256" key="5">
    <source>
        <dbReference type="ARBA" id="ARBA00023136"/>
    </source>
</evidence>
<comment type="subcellular location">
    <subcellularLocation>
        <location evidence="1">Membrane</location>
        <topology evidence="1">Multi-pass membrane protein</topology>
    </subcellularLocation>
</comment>
<keyword evidence="5 6" id="KW-0472">Membrane</keyword>
<protein>
    <submittedName>
        <fullName evidence="7">Uncharacterized protein</fullName>
    </submittedName>
</protein>
<keyword evidence="8" id="KW-1185">Reference proteome</keyword>
<feature type="transmembrane region" description="Helical" evidence="6">
    <location>
        <begin position="533"/>
        <end position="551"/>
    </location>
</feature>
<evidence type="ECO:0000256" key="3">
    <source>
        <dbReference type="ARBA" id="ARBA00022692"/>
    </source>
</evidence>
<comment type="caution">
    <text evidence="7">The sequence shown here is derived from an EMBL/GenBank/DDBJ whole genome shotgun (WGS) entry which is preliminary data.</text>
</comment>
<dbReference type="Pfam" id="PF00854">
    <property type="entry name" value="PTR2"/>
    <property type="match status" value="1"/>
</dbReference>
<dbReference type="CDD" id="cd17416">
    <property type="entry name" value="MFS_NPF1_2"/>
    <property type="match status" value="1"/>
</dbReference>
<dbReference type="InterPro" id="IPR000109">
    <property type="entry name" value="POT_fam"/>
</dbReference>
<feature type="transmembrane region" description="Helical" evidence="6">
    <location>
        <begin position="90"/>
        <end position="115"/>
    </location>
</feature>
<comment type="similarity">
    <text evidence="2">Belongs to the major facilitator superfamily. Proton-dependent oligopeptide transporter (POT/PTR) (TC 2.A.17) family.</text>
</comment>
<dbReference type="Proteomes" id="UP001396334">
    <property type="component" value="Unassembled WGS sequence"/>
</dbReference>
<gene>
    <name evidence="7" type="ORF">V6N11_070509</name>
</gene>
<dbReference type="EMBL" id="JBBPBN010000040">
    <property type="protein sequence ID" value="KAK8999336.1"/>
    <property type="molecule type" value="Genomic_DNA"/>
</dbReference>
<dbReference type="SUPFAM" id="SSF103473">
    <property type="entry name" value="MFS general substrate transporter"/>
    <property type="match status" value="1"/>
</dbReference>
<feature type="transmembrane region" description="Helical" evidence="6">
    <location>
        <begin position="214"/>
        <end position="234"/>
    </location>
</feature>
<sequence>MESKKMKEPLLVTAPASTAKGGFKALPFIFASEVFQQVASVGLLPNMVLYLTAEYGLGNAEAANLIFIWSAANQFTPIVGAFLADSYVGRYPMIVFGSILSFLGMVLLWLTAMLTQARPQCDKFNRTCESPTPPQLLLLYSSLALISVGGGGIKSSSLAFGADQLTDGNNPANARTLESYFSWYYVFIQFSALIALTLIVYVQDKLGWEVGFGVPAVLMFISCLFFFLASPWYVKLKAGKSLLTGFAQVLSAAFRNRHVDLSSQATDEVQYFRKGSMLREPSEKLRFLNKACVVSNRQLDLTSDGNASDPWSLCTIDQVEELKALIRVMPVWSTGIMITVTYSLDSFIVIQASTMDRHVTPNFEIPAGSFGVFVSIAFVVAIALYDRIVLPLASKIKGKSVRLSLKQRMGIGLLWSCASMVSLAIVECIRREIAIREGLSDKPQATVHVSALWILPYSILSGLATAFSGVGQAEFFYSELPKTMSTVASNLQSLGASAGSVLASFVTSTVDGVTKTRGESWISSNINKGHYDYFYWLLAALSVLNFIYFLACSNAYGPFHGDEARARASEREDHETIDGCRLVQWTSRIDRDGDGTIKEGVRLDHPMKLLPRMERRLRVNGGIAFRSTAVFKGSELSSGLVINNKLLTNERDYWKDGYSTGSRVPR</sequence>
<evidence type="ECO:0000256" key="1">
    <source>
        <dbReference type="ARBA" id="ARBA00004141"/>
    </source>
</evidence>
<evidence type="ECO:0000313" key="8">
    <source>
        <dbReference type="Proteomes" id="UP001396334"/>
    </source>
</evidence>
<reference evidence="7 8" key="1">
    <citation type="journal article" date="2024" name="G3 (Bethesda)">
        <title>Genome assembly of Hibiscus sabdariffa L. provides insights into metabolisms of medicinal natural products.</title>
        <authorList>
            <person name="Kim T."/>
        </authorList>
    </citation>
    <scope>NUCLEOTIDE SEQUENCE [LARGE SCALE GENOMIC DNA]</scope>
    <source>
        <strain evidence="7">TK-2024</strain>
        <tissue evidence="7">Old leaves</tissue>
    </source>
</reference>
<accession>A0ABR2QF76</accession>
<organism evidence="7 8">
    <name type="scientific">Hibiscus sabdariffa</name>
    <name type="common">roselle</name>
    <dbReference type="NCBI Taxonomy" id="183260"/>
    <lineage>
        <taxon>Eukaryota</taxon>
        <taxon>Viridiplantae</taxon>
        <taxon>Streptophyta</taxon>
        <taxon>Embryophyta</taxon>
        <taxon>Tracheophyta</taxon>
        <taxon>Spermatophyta</taxon>
        <taxon>Magnoliopsida</taxon>
        <taxon>eudicotyledons</taxon>
        <taxon>Gunneridae</taxon>
        <taxon>Pentapetalae</taxon>
        <taxon>rosids</taxon>
        <taxon>malvids</taxon>
        <taxon>Malvales</taxon>
        <taxon>Malvaceae</taxon>
        <taxon>Malvoideae</taxon>
        <taxon>Hibiscus</taxon>
    </lineage>
</organism>
<dbReference type="PANTHER" id="PTHR11654">
    <property type="entry name" value="OLIGOPEPTIDE TRANSPORTER-RELATED"/>
    <property type="match status" value="1"/>
</dbReference>
<feature type="transmembrane region" description="Helical" evidence="6">
    <location>
        <begin position="409"/>
        <end position="429"/>
    </location>
</feature>
<evidence type="ECO:0000256" key="4">
    <source>
        <dbReference type="ARBA" id="ARBA00022989"/>
    </source>
</evidence>